<dbReference type="InterPro" id="IPR011990">
    <property type="entry name" value="TPR-like_helical_dom_sf"/>
</dbReference>
<dbReference type="EMBL" id="JARTCD010000064">
    <property type="protein sequence ID" value="KAJ8654275.1"/>
    <property type="molecule type" value="Genomic_DNA"/>
</dbReference>
<feature type="coiled-coil region" evidence="1">
    <location>
        <begin position="187"/>
        <end position="214"/>
    </location>
</feature>
<dbReference type="PANTHER" id="PTHR43628">
    <property type="entry name" value="ACTIVATOR OF C KINASE PROTEIN 1-RELATED"/>
    <property type="match status" value="1"/>
</dbReference>
<reference evidence="3 4" key="1">
    <citation type="submission" date="2023-03" db="EMBL/GenBank/DDBJ databases">
        <title>Genome sequence of Lichtheimia ornata CBS 291.66.</title>
        <authorList>
            <person name="Mohabir J.T."/>
            <person name="Shea T.P."/>
            <person name="Kurbessoian T."/>
            <person name="Berby B."/>
            <person name="Fontaine J."/>
            <person name="Livny J."/>
            <person name="Gnirke A."/>
            <person name="Stajich J.E."/>
            <person name="Cuomo C.A."/>
        </authorList>
    </citation>
    <scope>NUCLEOTIDE SEQUENCE [LARGE SCALE GENOMIC DNA]</scope>
    <source>
        <strain evidence="3">CBS 291.66</strain>
    </source>
</reference>
<dbReference type="Gene3D" id="1.25.40.10">
    <property type="entry name" value="Tetratricopeptide repeat domain"/>
    <property type="match status" value="1"/>
</dbReference>
<dbReference type="SMART" id="SM00671">
    <property type="entry name" value="SEL1"/>
    <property type="match status" value="3"/>
</dbReference>
<protein>
    <recommendedName>
        <fullName evidence="5">Hcp-like protein</fullName>
    </recommendedName>
</protein>
<name>A0AAD7XTW3_9FUNG</name>
<keyword evidence="4" id="KW-1185">Reference proteome</keyword>
<sequence>MSIIGMRSTVSTPTSSHANGLSAGLNKPIIIPPRSSSLFLQTSQHSSLMLPSFSRPGGALPRSHSTTNLHDLVSDLHRQREQYQTHMANKAKARKEKKFDASTISKKLSRQASFYYQLAKSKSLRGKRAASSSPKDAPNTTTTTTTKTQQQKSLQQPAAQQPVDMPRIQRADSRVRVQQVLPILQPSSAEIEELSEQQQQLEEYEQQQQQHLHVVSSKVVDDTHDVSSSFPSMLLETPTNALVPPDSPATPLDECIQRGIQYHESGDVDRATAEFKHAAEEGSPMGMFFYGLALRHGWGCEKNEKHAFRYLQKSAEHAIVNLEHFVADTTSAELVLALYELGVSFYHGWGCEKDQKAAVFFYKMAADLGDADAQNDLAQCYHHGIGVKKDMHLAAKYYRKAARQGRGVMGNSWIYKPKYDRRNSF</sequence>
<dbReference type="Proteomes" id="UP001234581">
    <property type="component" value="Unassembled WGS sequence"/>
</dbReference>
<dbReference type="Pfam" id="PF08238">
    <property type="entry name" value="Sel1"/>
    <property type="match status" value="3"/>
</dbReference>
<dbReference type="AlphaFoldDB" id="A0AAD7XTW3"/>
<proteinExistence type="predicted"/>
<evidence type="ECO:0000313" key="3">
    <source>
        <dbReference type="EMBL" id="KAJ8654275.1"/>
    </source>
</evidence>
<dbReference type="InterPro" id="IPR006597">
    <property type="entry name" value="Sel1-like"/>
</dbReference>
<organism evidence="3 4">
    <name type="scientific">Lichtheimia ornata</name>
    <dbReference type="NCBI Taxonomy" id="688661"/>
    <lineage>
        <taxon>Eukaryota</taxon>
        <taxon>Fungi</taxon>
        <taxon>Fungi incertae sedis</taxon>
        <taxon>Mucoromycota</taxon>
        <taxon>Mucoromycotina</taxon>
        <taxon>Mucoromycetes</taxon>
        <taxon>Mucorales</taxon>
        <taxon>Lichtheimiaceae</taxon>
        <taxon>Lichtheimia</taxon>
    </lineage>
</organism>
<dbReference type="InterPro" id="IPR052945">
    <property type="entry name" value="Mitotic_Regulator"/>
</dbReference>
<comment type="caution">
    <text evidence="3">The sequence shown here is derived from an EMBL/GenBank/DDBJ whole genome shotgun (WGS) entry which is preliminary data.</text>
</comment>
<dbReference type="SUPFAM" id="SSF81901">
    <property type="entry name" value="HCP-like"/>
    <property type="match status" value="1"/>
</dbReference>
<dbReference type="GO" id="GO:0010972">
    <property type="term" value="P:negative regulation of G2/M transition of mitotic cell cycle"/>
    <property type="evidence" value="ECO:0007669"/>
    <property type="project" value="TreeGrafter"/>
</dbReference>
<dbReference type="PANTHER" id="PTHR43628:SF1">
    <property type="entry name" value="CHITIN SYNTHASE REGULATORY FACTOR 2-RELATED"/>
    <property type="match status" value="1"/>
</dbReference>
<feature type="region of interest" description="Disordered" evidence="2">
    <location>
        <begin position="123"/>
        <end position="164"/>
    </location>
</feature>
<accession>A0AAD7XTW3</accession>
<evidence type="ECO:0000256" key="1">
    <source>
        <dbReference type="SAM" id="Coils"/>
    </source>
</evidence>
<feature type="compositionally biased region" description="Low complexity" evidence="2">
    <location>
        <begin position="140"/>
        <end position="162"/>
    </location>
</feature>
<gene>
    <name evidence="3" type="ORF">O0I10_010097</name>
</gene>
<evidence type="ECO:0000256" key="2">
    <source>
        <dbReference type="SAM" id="MobiDB-lite"/>
    </source>
</evidence>
<dbReference type="RefSeq" id="XP_058339189.1">
    <property type="nucleotide sequence ID" value="XM_058490080.1"/>
</dbReference>
<keyword evidence="1" id="KW-0175">Coiled coil</keyword>
<evidence type="ECO:0008006" key="5">
    <source>
        <dbReference type="Google" id="ProtNLM"/>
    </source>
</evidence>
<dbReference type="GO" id="GO:0032153">
    <property type="term" value="C:cell division site"/>
    <property type="evidence" value="ECO:0007669"/>
    <property type="project" value="TreeGrafter"/>
</dbReference>
<evidence type="ECO:0000313" key="4">
    <source>
        <dbReference type="Proteomes" id="UP001234581"/>
    </source>
</evidence>
<dbReference type="GeneID" id="83217501"/>